<evidence type="ECO:0000313" key="2">
    <source>
        <dbReference type="Proteomes" id="UP000190150"/>
    </source>
</evidence>
<dbReference type="AlphaFoldDB" id="A0A1T5GDT9"/>
<reference evidence="2" key="1">
    <citation type="submission" date="2017-02" db="EMBL/GenBank/DDBJ databases">
        <authorList>
            <person name="Varghese N."/>
            <person name="Submissions S."/>
        </authorList>
    </citation>
    <scope>NUCLEOTIDE SEQUENCE [LARGE SCALE GENOMIC DNA]</scope>
    <source>
        <strain evidence="2">DSM 24091</strain>
    </source>
</reference>
<organism evidence="1 2">
    <name type="scientific">Sphingobacterium nematocida</name>
    <dbReference type="NCBI Taxonomy" id="1513896"/>
    <lineage>
        <taxon>Bacteria</taxon>
        <taxon>Pseudomonadati</taxon>
        <taxon>Bacteroidota</taxon>
        <taxon>Sphingobacteriia</taxon>
        <taxon>Sphingobacteriales</taxon>
        <taxon>Sphingobacteriaceae</taxon>
        <taxon>Sphingobacterium</taxon>
    </lineage>
</organism>
<dbReference type="STRING" id="1513896.SAMN05660841_03973"/>
<dbReference type="Proteomes" id="UP000190150">
    <property type="component" value="Unassembled WGS sequence"/>
</dbReference>
<name>A0A1T5GDT9_9SPHI</name>
<proteinExistence type="predicted"/>
<gene>
    <name evidence="1" type="ORF">SAMN05660841_03973</name>
</gene>
<sequence length="131" mass="14700">MKQNFDNAGFANTQANVLNLPPAVRLVVTNRIRTDIDGWLLDTFEMSSSQQVQLQDLSPAFKQQIADAVADSWDAGQLVLFDKQVQPYKGRSSEEQTPKDVVLEKMGITSQNVQSQAISESQQVSIRIQYR</sequence>
<keyword evidence="2" id="KW-1185">Reference proteome</keyword>
<evidence type="ECO:0000313" key="1">
    <source>
        <dbReference type="EMBL" id="SKC06569.1"/>
    </source>
</evidence>
<protein>
    <submittedName>
        <fullName evidence="1">Uncharacterized protein</fullName>
    </submittedName>
</protein>
<accession>A0A1T5GDT9</accession>
<dbReference type="EMBL" id="FUZF01000024">
    <property type="protein sequence ID" value="SKC06569.1"/>
    <property type="molecule type" value="Genomic_DNA"/>
</dbReference>
<dbReference type="OrthoDB" id="710054at2"/>
<dbReference type="RefSeq" id="WP_079645617.1">
    <property type="nucleotide sequence ID" value="NZ_FUZF01000024.1"/>
</dbReference>